<reference evidence="7 8" key="1">
    <citation type="submission" date="2017-09" db="EMBL/GenBank/DDBJ databases">
        <title>Bacterial strain isolated from the female urinary microbiota.</title>
        <authorList>
            <person name="Thomas-White K."/>
            <person name="Kumar N."/>
            <person name="Forster S."/>
            <person name="Putonti C."/>
            <person name="Lawley T."/>
            <person name="Wolfe A.J."/>
        </authorList>
    </citation>
    <scope>NUCLEOTIDE SEQUENCE [LARGE SCALE GENOMIC DNA]</scope>
    <source>
        <strain evidence="7 8">UMB0536</strain>
    </source>
</reference>
<evidence type="ECO:0000256" key="1">
    <source>
        <dbReference type="ARBA" id="ARBA00007754"/>
    </source>
</evidence>
<keyword evidence="3 4" id="KW-0326">Glycosidase</keyword>
<dbReference type="InterPro" id="IPR017853">
    <property type="entry name" value="GH"/>
</dbReference>
<protein>
    <submittedName>
        <fullName evidence="7">Beta-mannosidase</fullName>
    </submittedName>
</protein>
<dbReference type="GO" id="GO:0006080">
    <property type="term" value="P:substituted mannan metabolic process"/>
    <property type="evidence" value="ECO:0007669"/>
    <property type="project" value="InterPro"/>
</dbReference>
<evidence type="ECO:0000259" key="6">
    <source>
        <dbReference type="PROSITE" id="PS51764"/>
    </source>
</evidence>
<evidence type="ECO:0000313" key="7">
    <source>
        <dbReference type="EMBL" id="PMC23193.1"/>
    </source>
</evidence>
<evidence type="ECO:0000313" key="8">
    <source>
        <dbReference type="Proteomes" id="UP000235564"/>
    </source>
</evidence>
<feature type="active site" description="Nucleophile" evidence="4">
    <location>
        <position position="516"/>
    </location>
</feature>
<gene>
    <name evidence="7" type="ORF">CJ231_10990</name>
</gene>
<keyword evidence="2 4" id="KW-0378">Hydrolase</keyword>
<evidence type="ECO:0000256" key="2">
    <source>
        <dbReference type="ARBA" id="ARBA00022801"/>
    </source>
</evidence>
<comment type="similarity">
    <text evidence="1 4">Belongs to the glycosyl hydrolase 26 family.</text>
</comment>
<organism evidence="7 8">
    <name type="scientific">Hoylesella buccalis</name>
    <dbReference type="NCBI Taxonomy" id="28127"/>
    <lineage>
        <taxon>Bacteria</taxon>
        <taxon>Pseudomonadati</taxon>
        <taxon>Bacteroidota</taxon>
        <taxon>Bacteroidia</taxon>
        <taxon>Bacteroidales</taxon>
        <taxon>Prevotellaceae</taxon>
        <taxon>Hoylesella</taxon>
    </lineage>
</organism>
<dbReference type="InterPro" id="IPR022790">
    <property type="entry name" value="GH26_dom"/>
</dbReference>
<dbReference type="InterPro" id="IPR000805">
    <property type="entry name" value="Glyco_hydro_26"/>
</dbReference>
<dbReference type="PROSITE" id="PS51764">
    <property type="entry name" value="GH26"/>
    <property type="match status" value="1"/>
</dbReference>
<feature type="signal peptide" evidence="5">
    <location>
        <begin position="1"/>
        <end position="29"/>
    </location>
</feature>
<dbReference type="EMBL" id="PNGJ01000010">
    <property type="protein sequence ID" value="PMC23193.1"/>
    <property type="molecule type" value="Genomic_DNA"/>
</dbReference>
<accession>A0A2N6QNV2</accession>
<dbReference type="AlphaFoldDB" id="A0A2N6QNV2"/>
<keyword evidence="5" id="KW-0732">Signal</keyword>
<dbReference type="Pfam" id="PF02156">
    <property type="entry name" value="Glyco_hydro_26"/>
    <property type="match status" value="2"/>
</dbReference>
<feature type="chain" id="PRO_5014918180" evidence="5">
    <location>
        <begin position="30"/>
        <end position="567"/>
    </location>
</feature>
<dbReference type="PROSITE" id="PS51257">
    <property type="entry name" value="PROKAR_LIPOPROTEIN"/>
    <property type="match status" value="1"/>
</dbReference>
<dbReference type="PANTHER" id="PTHR40079:SF4">
    <property type="entry name" value="GH26 DOMAIN-CONTAINING PROTEIN-RELATED"/>
    <property type="match status" value="1"/>
</dbReference>
<sequence>MKAIDLKNNKIFRNAIIAVALMCSFTACSDEVEHHIADVSAPTFVSVSPQENIKAGLDSILVTYDKNIFFASEDYNKITLNGKPVESAHVIGSSNTLLVMANIKRGTTYELQIPEGVVTGPNQVPVAAVTQTLKAQSQNIAQQPVNPNATAETKALYAKLLANYGKKIYSATMANVAWNTNEAERIHQLTGKYPAINGYDYIHLQSSAPGGWIDYSNISPVKDWHDAGGLVTIGWHWNVPVSNPNVSTVPVPLYDGPEVDMGSWSGYLQLTDQKYKVILANASIGSKLTVQMKDVQGNAQGSLKNSTWVGFVDESGTNWEYFSVSGDSYSIILDQTTLNEMKKNGVIISGQGYVLTGVTVEAAGTVDYKFYAEKNDFKIDNAVTEGTWENDFIKSDLEKIAPYLLQLQHAGIPILWRPLHEASGKWFWWGAGTADSYKKLWIMMYDTFKRKGINNLIWVWTSEGNDAAWYPGDAYVDIIGTDMYGQNDSAVTADEAAERFNNLAYHHPTKMITLSECGMVVDIPQQWEADAKWGWFMPWYEGSSSDPKHATDDWWKTTMNSQYVITR</sequence>
<dbReference type="OrthoDB" id="9803686at2"/>
<proteinExistence type="inferred from homology"/>
<dbReference type="Proteomes" id="UP000235564">
    <property type="component" value="Unassembled WGS sequence"/>
</dbReference>
<evidence type="ECO:0000256" key="4">
    <source>
        <dbReference type="PROSITE-ProRule" id="PRU01100"/>
    </source>
</evidence>
<dbReference type="GO" id="GO:0016985">
    <property type="term" value="F:mannan endo-1,4-beta-mannosidase activity"/>
    <property type="evidence" value="ECO:0007669"/>
    <property type="project" value="InterPro"/>
</dbReference>
<evidence type="ECO:0000256" key="5">
    <source>
        <dbReference type="SAM" id="SignalP"/>
    </source>
</evidence>
<name>A0A2N6QNV2_9BACT</name>
<feature type="active site" description="Proton donor" evidence="4">
    <location>
        <position position="421"/>
    </location>
</feature>
<evidence type="ECO:0000256" key="3">
    <source>
        <dbReference type="ARBA" id="ARBA00023295"/>
    </source>
</evidence>
<dbReference type="PANTHER" id="PTHR40079">
    <property type="entry name" value="MANNAN ENDO-1,4-BETA-MANNOSIDASE E-RELATED"/>
    <property type="match status" value="1"/>
</dbReference>
<feature type="domain" description="GH26" evidence="6">
    <location>
        <begin position="151"/>
        <end position="567"/>
    </location>
</feature>
<dbReference type="SUPFAM" id="SSF51445">
    <property type="entry name" value="(Trans)glycosidases"/>
    <property type="match status" value="1"/>
</dbReference>
<dbReference type="Gene3D" id="3.20.20.80">
    <property type="entry name" value="Glycosidases"/>
    <property type="match status" value="2"/>
</dbReference>
<comment type="caution">
    <text evidence="7">The sequence shown here is derived from an EMBL/GenBank/DDBJ whole genome shotgun (WGS) entry which is preliminary data.</text>
</comment>